<comment type="caution">
    <text evidence="7">The sequence shown here is derived from an EMBL/GenBank/DDBJ whole genome shotgun (WGS) entry which is preliminary data.</text>
</comment>
<evidence type="ECO:0000256" key="2">
    <source>
        <dbReference type="ARBA" id="ARBA00006275"/>
    </source>
</evidence>
<dbReference type="EMBL" id="JAOTPL010000001">
    <property type="protein sequence ID" value="MCU7692954.1"/>
    <property type="molecule type" value="Genomic_DNA"/>
</dbReference>
<dbReference type="Pfam" id="PF12771">
    <property type="entry name" value="SusD-like_2"/>
    <property type="match status" value="1"/>
</dbReference>
<evidence type="ECO:0000256" key="5">
    <source>
        <dbReference type="ARBA" id="ARBA00023237"/>
    </source>
</evidence>
<comment type="similarity">
    <text evidence="2">Belongs to the SusD family.</text>
</comment>
<dbReference type="Proteomes" id="UP001209317">
    <property type="component" value="Unassembled WGS sequence"/>
</dbReference>
<evidence type="ECO:0000313" key="8">
    <source>
        <dbReference type="Proteomes" id="UP001209317"/>
    </source>
</evidence>
<dbReference type="RefSeq" id="WP_263036442.1">
    <property type="nucleotide sequence ID" value="NZ_JAOTPL010000001.1"/>
</dbReference>
<dbReference type="SUPFAM" id="SSF48452">
    <property type="entry name" value="TPR-like"/>
    <property type="match status" value="1"/>
</dbReference>
<comment type="subcellular location">
    <subcellularLocation>
        <location evidence="1">Cell outer membrane</location>
    </subcellularLocation>
</comment>
<evidence type="ECO:0000313" key="7">
    <source>
        <dbReference type="EMBL" id="MCU7692954.1"/>
    </source>
</evidence>
<dbReference type="Gene3D" id="1.25.40.390">
    <property type="match status" value="1"/>
</dbReference>
<dbReference type="AlphaFoldDB" id="A0AAE3LJ15"/>
<dbReference type="GO" id="GO:0009279">
    <property type="term" value="C:cell outer membrane"/>
    <property type="evidence" value="ECO:0007669"/>
    <property type="project" value="UniProtKB-SubCell"/>
</dbReference>
<feature type="domain" description="RagB/SusD" evidence="6">
    <location>
        <begin position="295"/>
        <end position="588"/>
    </location>
</feature>
<proteinExistence type="inferred from homology"/>
<dbReference type="InterPro" id="IPR041662">
    <property type="entry name" value="SusD-like_2"/>
</dbReference>
<keyword evidence="3" id="KW-0732">Signal</keyword>
<dbReference type="InterPro" id="IPR011990">
    <property type="entry name" value="TPR-like_helical_dom_sf"/>
</dbReference>
<evidence type="ECO:0000256" key="4">
    <source>
        <dbReference type="ARBA" id="ARBA00023136"/>
    </source>
</evidence>
<reference evidence="7" key="1">
    <citation type="submission" date="2022-10" db="EMBL/GenBank/DDBJ databases">
        <authorList>
            <person name="Kim H.S."/>
            <person name="Kim J.-S."/>
            <person name="Suh M.K."/>
            <person name="Eom M.K."/>
            <person name="Lee J.-S."/>
        </authorList>
    </citation>
    <scope>NUCLEOTIDE SEQUENCE</scope>
    <source>
        <strain evidence="7">LIP-5</strain>
    </source>
</reference>
<accession>A0AAE3LJ15</accession>
<keyword evidence="5" id="KW-0998">Cell outer membrane</keyword>
<keyword evidence="4" id="KW-0472">Membrane</keyword>
<sequence length="588" mass="66530">MKKIISCFIILSALIIVTGCDLKELPVDTALRQSIFGSASGMELYTNSFYDILPGTDAGVFQDDDVSDLIARNGVDNFLAVGALSPVTSSGWNWSGLRNINYFIENAEVSTVATKNHYIGVARFFRALFYYDKVTRFGDVPWVEKTIDVKDSITLKRPRDSRFDVMDNVLKDLDFAIENISLTSDPSCTRITKNVARAYKTRICLYEASLRKYHTRYNMQATADKWYQQVVKAANEITGFTLHNSAIADRSYRELFITKSPHADETILAVALDASLQVFSSSNRRFISPTYGNRPSLTRNFVNTYLKLDGTPFTNNPSYRTTPFVQEVQNRDLRLKQTIRLGDYKRTENSVPVAAPPNFNQTFTGYQPIKWSYDERFPYDDESRNDNAHIIMRWAEVLLNKAEALTELGQMTDNDWAATIGALRKRAGITGPTLTTMPTTADPYLVAYYKNKFTNPVLLEVMRERAVELVFEGLRPNDLIRWHIGELFSEAPMNGMYIPALGEYDLNSDGIKDVVFYQGDKPKVSNPSIAFVDVTPSTAVGRIQLSNGTSGEILWNPGIREWLDKKYLYPIPEDDRTMNPALGQNPGW</sequence>
<evidence type="ECO:0000256" key="3">
    <source>
        <dbReference type="ARBA" id="ARBA00022729"/>
    </source>
</evidence>
<dbReference type="InterPro" id="IPR012944">
    <property type="entry name" value="SusD_RagB_dom"/>
</dbReference>
<organism evidence="7 8">
    <name type="scientific">Haoranjiania flava</name>
    <dbReference type="NCBI Taxonomy" id="1856322"/>
    <lineage>
        <taxon>Bacteria</taxon>
        <taxon>Pseudomonadati</taxon>
        <taxon>Bacteroidota</taxon>
        <taxon>Chitinophagia</taxon>
        <taxon>Chitinophagales</taxon>
        <taxon>Chitinophagaceae</taxon>
        <taxon>Haoranjiania</taxon>
    </lineage>
</organism>
<evidence type="ECO:0000256" key="1">
    <source>
        <dbReference type="ARBA" id="ARBA00004442"/>
    </source>
</evidence>
<evidence type="ECO:0000259" key="6">
    <source>
        <dbReference type="Pfam" id="PF07980"/>
    </source>
</evidence>
<dbReference type="Pfam" id="PF07980">
    <property type="entry name" value="SusD_RagB"/>
    <property type="match status" value="1"/>
</dbReference>
<name>A0AAE3LJ15_9BACT</name>
<keyword evidence="8" id="KW-1185">Reference proteome</keyword>
<gene>
    <name evidence="7" type="ORF">OD355_00305</name>
</gene>
<dbReference type="PROSITE" id="PS51257">
    <property type="entry name" value="PROKAR_LIPOPROTEIN"/>
    <property type="match status" value="1"/>
</dbReference>
<protein>
    <submittedName>
        <fullName evidence="7">RagB/SusD family nutrient uptake outer membrane protein</fullName>
    </submittedName>
</protein>